<dbReference type="OrthoDB" id="9805566at2"/>
<dbReference type="RefSeq" id="WP_130233633.1">
    <property type="nucleotide sequence ID" value="NZ_BMEF01000045.1"/>
</dbReference>
<dbReference type="KEGG" id="apai:APAC_1601"/>
<reference evidence="1 2" key="1">
    <citation type="submission" date="2019-09" db="EMBL/GenBank/DDBJ databases">
        <title>Complete genome sequencing of four Arcobacter species reveals a diverse suite of mobile elements.</title>
        <authorList>
            <person name="Miller W.G."/>
            <person name="Yee E."/>
            <person name="Bono J.L."/>
        </authorList>
    </citation>
    <scope>NUCLEOTIDE SEQUENCE [LARGE SCALE GENOMIC DNA]</scope>
    <source>
        <strain evidence="1 2">LMG 26638</strain>
    </source>
</reference>
<reference evidence="2" key="2">
    <citation type="submission" date="2019-09" db="EMBL/GenBank/DDBJ databases">
        <title>Complete genome sequencing of four Arcobacter species reveals a diverse suite of mobile elements.</title>
        <authorList>
            <person name="On S.L.W."/>
            <person name="Miller W.G."/>
            <person name="Biggs P."/>
            <person name="Cornelius A."/>
            <person name="Vandamme P."/>
        </authorList>
    </citation>
    <scope>NUCLEOTIDE SEQUENCE [LARGE SCALE GENOMIC DNA]</scope>
    <source>
        <strain evidence="2">LMG 26638</strain>
    </source>
</reference>
<dbReference type="PROSITE" id="PS51123">
    <property type="entry name" value="OMPA_2"/>
    <property type="match status" value="1"/>
</dbReference>
<proteinExistence type="predicted"/>
<accession>A0A5C2H900</accession>
<dbReference type="GO" id="GO:0016020">
    <property type="term" value="C:membrane"/>
    <property type="evidence" value="ECO:0007669"/>
    <property type="project" value="UniProtKB-UniRule"/>
</dbReference>
<dbReference type="InterPro" id="IPR006665">
    <property type="entry name" value="OmpA-like"/>
</dbReference>
<dbReference type="PANTHER" id="PTHR30329">
    <property type="entry name" value="STATOR ELEMENT OF FLAGELLAR MOTOR COMPLEX"/>
    <property type="match status" value="1"/>
</dbReference>
<dbReference type="Pfam" id="PF00691">
    <property type="entry name" value="OmpA"/>
    <property type="match status" value="1"/>
</dbReference>
<dbReference type="Gene3D" id="3.30.1330.60">
    <property type="entry name" value="OmpA-like domain"/>
    <property type="match status" value="1"/>
</dbReference>
<protein>
    <submittedName>
        <fullName evidence="1">OmpA domain-containing protein</fullName>
    </submittedName>
</protein>
<dbReference type="InterPro" id="IPR050330">
    <property type="entry name" value="Bact_OuterMem_StrucFunc"/>
</dbReference>
<dbReference type="EMBL" id="CP035928">
    <property type="protein sequence ID" value="QEP34698.1"/>
    <property type="molecule type" value="Genomic_DNA"/>
</dbReference>
<reference evidence="1 2" key="3">
    <citation type="submission" date="2019-09" db="EMBL/GenBank/DDBJ databases">
        <title>Taxonomic note: a critical rebuttal of the proposed division of the genus Arcobacter into six genera, emended descriptions of Arcobacter anaerophilus and the genus Arcobacter, and an assessment of genus-level boundaries for Epsilonproteobacteria using in silico genomic comparator tools.</title>
        <authorList>
            <person name="On S.L.W."/>
            <person name="Miller W.G."/>
            <person name="Biggs P."/>
            <person name="Cornelius A."/>
            <person name="Vandamme P."/>
        </authorList>
    </citation>
    <scope>NUCLEOTIDE SEQUENCE [LARGE SCALE GENOMIC DNA]</scope>
    <source>
        <strain evidence="1 2">LMG 26638</strain>
    </source>
</reference>
<keyword evidence="2" id="KW-1185">Reference proteome</keyword>
<dbReference type="InterPro" id="IPR036737">
    <property type="entry name" value="OmpA-like_sf"/>
</dbReference>
<dbReference type="CDD" id="cd07185">
    <property type="entry name" value="OmpA_C-like"/>
    <property type="match status" value="1"/>
</dbReference>
<evidence type="ECO:0000313" key="2">
    <source>
        <dbReference type="Proteomes" id="UP000322726"/>
    </source>
</evidence>
<dbReference type="AlphaFoldDB" id="A0A5C2H900"/>
<gene>
    <name evidence="1" type="ORF">APAC_1601</name>
</gene>
<dbReference type="Proteomes" id="UP000322726">
    <property type="component" value="Chromosome"/>
</dbReference>
<name>A0A5C2H900_9BACT</name>
<dbReference type="SUPFAM" id="SSF103088">
    <property type="entry name" value="OmpA-like"/>
    <property type="match status" value="1"/>
</dbReference>
<organism evidence="1 2">
    <name type="scientific">Malaciobacter pacificus</name>
    <dbReference type="NCBI Taxonomy" id="1080223"/>
    <lineage>
        <taxon>Bacteria</taxon>
        <taxon>Pseudomonadati</taxon>
        <taxon>Campylobacterota</taxon>
        <taxon>Epsilonproteobacteria</taxon>
        <taxon>Campylobacterales</taxon>
        <taxon>Arcobacteraceae</taxon>
        <taxon>Malaciobacter</taxon>
    </lineage>
</organism>
<sequence length="369" mass="42687">MYNNNKENNENFWISYADLMAGLLFVFILVIGAIIIKYLFTQTDLQAIKTDLEKEKIALNMSEEELKNRKTQLEEINKKLNSTLEENTRLAFDLARSQKLYEQIKTSEGNLKVSLDEALKQVSLTNEEVEKLKALLLDYELKLKNETSQKDELIVKLDEKNNFIKLKDDELSLLQDKLLEQLKIHQKLVEDFDITKTKIKHLTGIKLTVISKLKEKLGNSIDIDAKSGAIKFSSNILFGQGEYKLKEDSKQELKNILKNYMSALFDNEDIKKYIDSITIEGHTNSDGTYLANLELSQQRALEVMKFLYESNIVDNELLTKYVSASGRSYSDMILQNGIEDKNASRRIEIKFRIKNETAIKELQNYLEKQ</sequence>
<evidence type="ECO:0000313" key="1">
    <source>
        <dbReference type="EMBL" id="QEP34698.1"/>
    </source>
</evidence>
<dbReference type="PANTHER" id="PTHR30329:SF21">
    <property type="entry name" value="LIPOPROTEIN YIAD-RELATED"/>
    <property type="match status" value="1"/>
</dbReference>